<comment type="subcellular location">
    <subcellularLocation>
        <location evidence="1">Cell inner membrane</location>
        <topology evidence="1">Multi-pass membrane protein</topology>
    </subcellularLocation>
</comment>
<dbReference type="PANTHER" id="PTHR35011">
    <property type="entry name" value="2,3-DIKETO-L-GULONATE TRAP TRANSPORTER SMALL PERMEASE PROTEIN YIAM"/>
    <property type="match status" value="1"/>
</dbReference>
<evidence type="ECO:0000313" key="10">
    <source>
        <dbReference type="EMBL" id="GAI76420.1"/>
    </source>
</evidence>
<protein>
    <recommendedName>
        <fullName evidence="9">Tripartite ATP-independent periplasmic transporters DctQ component domain-containing protein</fullName>
    </recommendedName>
</protein>
<accession>X1SM24</accession>
<feature type="transmembrane region" description="Helical" evidence="8">
    <location>
        <begin position="34"/>
        <end position="55"/>
    </location>
</feature>
<keyword evidence="4" id="KW-0997">Cell inner membrane</keyword>
<dbReference type="PANTHER" id="PTHR35011:SF10">
    <property type="entry name" value="TRAP TRANSPORTER SMALL PERMEASE PROTEIN"/>
    <property type="match status" value="1"/>
</dbReference>
<dbReference type="GO" id="GO:0022857">
    <property type="term" value="F:transmembrane transporter activity"/>
    <property type="evidence" value="ECO:0007669"/>
    <property type="project" value="TreeGrafter"/>
</dbReference>
<evidence type="ECO:0000256" key="3">
    <source>
        <dbReference type="ARBA" id="ARBA00022475"/>
    </source>
</evidence>
<feature type="non-terminal residue" evidence="10">
    <location>
        <position position="1"/>
    </location>
</feature>
<keyword evidence="6 8" id="KW-1133">Transmembrane helix</keyword>
<name>X1SM24_9ZZZZ</name>
<evidence type="ECO:0000256" key="8">
    <source>
        <dbReference type="SAM" id="Phobius"/>
    </source>
</evidence>
<comment type="caution">
    <text evidence="10">The sequence shown here is derived from an EMBL/GenBank/DDBJ whole genome shotgun (WGS) entry which is preliminary data.</text>
</comment>
<sequence>RWSDRVAQGAVVAIMLLIVGNVLLRIVWKPILGTYDLVSFLGAALISFALAHCAAQKGHVAIGVVVERLSQRAQAITDSITGIFSVAIFLVISWQCIVYATKLWQDDVLSVTLMVPYFPIVYGVGFACILLSLVLLVGFFKSVAKAVKK</sequence>
<evidence type="ECO:0000256" key="6">
    <source>
        <dbReference type="ARBA" id="ARBA00022989"/>
    </source>
</evidence>
<proteinExistence type="predicted"/>
<dbReference type="GO" id="GO:0005886">
    <property type="term" value="C:plasma membrane"/>
    <property type="evidence" value="ECO:0007669"/>
    <property type="project" value="UniProtKB-SubCell"/>
</dbReference>
<evidence type="ECO:0000256" key="2">
    <source>
        <dbReference type="ARBA" id="ARBA00022448"/>
    </source>
</evidence>
<feature type="transmembrane region" description="Helical" evidence="8">
    <location>
        <begin position="120"/>
        <end position="140"/>
    </location>
</feature>
<evidence type="ECO:0000256" key="5">
    <source>
        <dbReference type="ARBA" id="ARBA00022692"/>
    </source>
</evidence>
<dbReference type="GO" id="GO:0015740">
    <property type="term" value="P:C4-dicarboxylate transport"/>
    <property type="evidence" value="ECO:0007669"/>
    <property type="project" value="TreeGrafter"/>
</dbReference>
<dbReference type="EMBL" id="BARW01007800">
    <property type="protein sequence ID" value="GAI76420.1"/>
    <property type="molecule type" value="Genomic_DNA"/>
</dbReference>
<evidence type="ECO:0000256" key="1">
    <source>
        <dbReference type="ARBA" id="ARBA00004429"/>
    </source>
</evidence>
<dbReference type="InterPro" id="IPR007387">
    <property type="entry name" value="TRAP_DctQ"/>
</dbReference>
<keyword evidence="3" id="KW-1003">Cell membrane</keyword>
<evidence type="ECO:0000256" key="4">
    <source>
        <dbReference type="ARBA" id="ARBA00022519"/>
    </source>
</evidence>
<dbReference type="InterPro" id="IPR055348">
    <property type="entry name" value="DctQ"/>
</dbReference>
<evidence type="ECO:0000256" key="7">
    <source>
        <dbReference type="ARBA" id="ARBA00023136"/>
    </source>
</evidence>
<evidence type="ECO:0000259" key="9">
    <source>
        <dbReference type="Pfam" id="PF04290"/>
    </source>
</evidence>
<gene>
    <name evidence="10" type="ORF">S12H4_16158</name>
</gene>
<keyword evidence="2" id="KW-0813">Transport</keyword>
<dbReference type="AlphaFoldDB" id="X1SM24"/>
<feature type="transmembrane region" description="Helical" evidence="8">
    <location>
        <begin position="76"/>
        <end position="100"/>
    </location>
</feature>
<organism evidence="10">
    <name type="scientific">marine sediment metagenome</name>
    <dbReference type="NCBI Taxonomy" id="412755"/>
    <lineage>
        <taxon>unclassified sequences</taxon>
        <taxon>metagenomes</taxon>
        <taxon>ecological metagenomes</taxon>
    </lineage>
</organism>
<dbReference type="Pfam" id="PF04290">
    <property type="entry name" value="DctQ"/>
    <property type="match status" value="1"/>
</dbReference>
<keyword evidence="5 8" id="KW-0812">Transmembrane</keyword>
<reference evidence="10" key="1">
    <citation type="journal article" date="2014" name="Front. Microbiol.">
        <title>High frequency of phylogenetically diverse reductive dehalogenase-homologous genes in deep subseafloor sedimentary metagenomes.</title>
        <authorList>
            <person name="Kawai M."/>
            <person name="Futagami T."/>
            <person name="Toyoda A."/>
            <person name="Takaki Y."/>
            <person name="Nishi S."/>
            <person name="Hori S."/>
            <person name="Arai W."/>
            <person name="Tsubouchi T."/>
            <person name="Morono Y."/>
            <person name="Uchiyama I."/>
            <person name="Ito T."/>
            <person name="Fujiyama A."/>
            <person name="Inagaki F."/>
            <person name="Takami H."/>
        </authorList>
    </citation>
    <scope>NUCLEOTIDE SEQUENCE</scope>
    <source>
        <strain evidence="10">Expedition CK06-06</strain>
    </source>
</reference>
<feature type="domain" description="Tripartite ATP-independent periplasmic transporters DctQ component" evidence="9">
    <location>
        <begin position="14"/>
        <end position="142"/>
    </location>
</feature>
<keyword evidence="7 8" id="KW-0472">Membrane</keyword>
<feature type="transmembrane region" description="Helical" evidence="8">
    <location>
        <begin position="7"/>
        <end position="28"/>
    </location>
</feature>